<sequence>MAENKGPNQNEPVRLVDDNDRSLTLVNNHVEGRDNGQGLSSEPNDEYNSEANYEEEYAPEYTYDEDYDEETAMEYANGIGIDRRSEDVETDEANPNDAAAGRGVGTFAIVLSILSLFFLPVLLGAAGIVVGFISRRVGSNAMGNWAIGIGAVSIIMTVFFSPFF</sequence>
<accession>W4QF55</accession>
<keyword evidence="4" id="KW-1185">Reference proteome</keyword>
<evidence type="ECO:0000313" key="3">
    <source>
        <dbReference type="EMBL" id="GAE30711.1"/>
    </source>
</evidence>
<feature type="compositionally biased region" description="Acidic residues" evidence="1">
    <location>
        <begin position="43"/>
        <end position="59"/>
    </location>
</feature>
<dbReference type="EMBL" id="BAUU01000013">
    <property type="protein sequence ID" value="GAE30711.1"/>
    <property type="molecule type" value="Genomic_DNA"/>
</dbReference>
<feature type="transmembrane region" description="Helical" evidence="2">
    <location>
        <begin position="145"/>
        <end position="163"/>
    </location>
</feature>
<name>W4QF55_9BACI</name>
<dbReference type="STRING" id="1236971.JCM9152_2127"/>
<dbReference type="PANTHER" id="PTHR40040">
    <property type="entry name" value="SMALL HYDROPHOBIC PROTEIN-RELATED"/>
    <property type="match status" value="1"/>
</dbReference>
<comment type="caution">
    <text evidence="3">The sequence shown here is derived from an EMBL/GenBank/DDBJ whole genome shotgun (WGS) entry which is preliminary data.</text>
</comment>
<protein>
    <recommendedName>
        <fullName evidence="5">DUF4190 domain-containing protein</fullName>
    </recommendedName>
</protein>
<feature type="transmembrane region" description="Helical" evidence="2">
    <location>
        <begin position="107"/>
        <end position="133"/>
    </location>
</feature>
<keyword evidence="2" id="KW-1133">Transmembrane helix</keyword>
<feature type="region of interest" description="Disordered" evidence="1">
    <location>
        <begin position="1"/>
        <end position="59"/>
    </location>
</feature>
<reference evidence="3" key="1">
    <citation type="journal article" date="2014" name="Genome Announc.">
        <title>Draft Genome Sequences of Three Alkaliphilic Bacillus Strains, Bacillus wakoensis JCM 9140T, Bacillus akibai JCM 9157T, and Bacillus hemicellulosilyticus JCM 9152T.</title>
        <authorList>
            <person name="Yuki M."/>
            <person name="Oshima K."/>
            <person name="Suda W."/>
            <person name="Oshida Y."/>
            <person name="Kitamura K."/>
            <person name="Iida T."/>
            <person name="Hattori M."/>
            <person name="Ohkuma M."/>
        </authorList>
    </citation>
    <scope>NUCLEOTIDE SEQUENCE [LARGE SCALE GENOMIC DNA]</scope>
    <source>
        <strain evidence="3">JCM 9152</strain>
    </source>
</reference>
<keyword evidence="2" id="KW-0472">Membrane</keyword>
<dbReference type="AlphaFoldDB" id="W4QF55"/>
<evidence type="ECO:0000256" key="2">
    <source>
        <dbReference type="SAM" id="Phobius"/>
    </source>
</evidence>
<evidence type="ECO:0000313" key="4">
    <source>
        <dbReference type="Proteomes" id="UP000018895"/>
    </source>
</evidence>
<dbReference type="RefSeq" id="WP_035343616.1">
    <property type="nucleotide sequence ID" value="NZ_BAUU01000013.1"/>
</dbReference>
<gene>
    <name evidence="3" type="ORF">JCM9152_2127</name>
</gene>
<evidence type="ECO:0000256" key="1">
    <source>
        <dbReference type="SAM" id="MobiDB-lite"/>
    </source>
</evidence>
<keyword evidence="2" id="KW-0812">Transmembrane</keyword>
<proteinExistence type="predicted"/>
<dbReference type="Proteomes" id="UP000018895">
    <property type="component" value="Unassembled WGS sequence"/>
</dbReference>
<dbReference type="InterPro" id="IPR055338">
    <property type="entry name" value="YqfX-like"/>
</dbReference>
<dbReference type="OrthoDB" id="2943217at2"/>
<organism evidence="3 4">
    <name type="scientific">Halalkalibacter hemicellulosilyticusJCM 9152</name>
    <dbReference type="NCBI Taxonomy" id="1236971"/>
    <lineage>
        <taxon>Bacteria</taxon>
        <taxon>Bacillati</taxon>
        <taxon>Bacillota</taxon>
        <taxon>Bacilli</taxon>
        <taxon>Bacillales</taxon>
        <taxon>Bacillaceae</taxon>
        <taxon>Halalkalibacter</taxon>
    </lineage>
</organism>
<dbReference type="PANTHER" id="PTHR40040:SF1">
    <property type="entry name" value="MEMBRANE PROTEIN"/>
    <property type="match status" value="1"/>
</dbReference>
<evidence type="ECO:0008006" key="5">
    <source>
        <dbReference type="Google" id="ProtNLM"/>
    </source>
</evidence>
<feature type="compositionally biased region" description="Polar residues" evidence="1">
    <location>
        <begin position="1"/>
        <end position="11"/>
    </location>
</feature>